<dbReference type="Gene3D" id="3.40.190.10">
    <property type="entry name" value="Periplasmic binding protein-like II"/>
    <property type="match status" value="3"/>
</dbReference>
<dbReference type="InterPro" id="IPR052192">
    <property type="entry name" value="Insect_Ionotropic_Sensory_Rcpt"/>
</dbReference>
<keyword evidence="11" id="KW-0407">Ion channel</keyword>
<keyword evidence="10" id="KW-1071">Ligand-gated ion channel</keyword>
<keyword evidence="5 12" id="KW-1133">Transmembrane helix</keyword>
<evidence type="ECO:0000256" key="1">
    <source>
        <dbReference type="ARBA" id="ARBA00004651"/>
    </source>
</evidence>
<keyword evidence="2" id="KW-0813">Transport</keyword>
<keyword evidence="8" id="KW-0675">Receptor</keyword>
<evidence type="ECO:0000256" key="5">
    <source>
        <dbReference type="ARBA" id="ARBA00022989"/>
    </source>
</evidence>
<dbReference type="InterPro" id="IPR001320">
    <property type="entry name" value="Iontro_rcpt_C"/>
</dbReference>
<evidence type="ECO:0000259" key="13">
    <source>
        <dbReference type="SMART" id="SM00079"/>
    </source>
</evidence>
<dbReference type="Pfam" id="PF10613">
    <property type="entry name" value="Lig_chan-Glu_bd"/>
    <property type="match status" value="1"/>
</dbReference>
<name>A0AAV2TIP6_CALDB</name>
<evidence type="ECO:0000313" key="15">
    <source>
        <dbReference type="EMBL" id="CAL5136231.1"/>
    </source>
</evidence>
<evidence type="ECO:0000256" key="11">
    <source>
        <dbReference type="ARBA" id="ARBA00023303"/>
    </source>
</evidence>
<reference evidence="15" key="1">
    <citation type="submission" date="2024-06" db="EMBL/GenBank/DDBJ databases">
        <authorList>
            <person name="Liu X."/>
            <person name="Lenzi L."/>
            <person name="Haldenby T S."/>
            <person name="Uol C."/>
        </authorList>
    </citation>
    <scope>NUCLEOTIDE SEQUENCE</scope>
</reference>
<evidence type="ECO:0000259" key="14">
    <source>
        <dbReference type="SMART" id="SM00918"/>
    </source>
</evidence>
<keyword evidence="6" id="KW-0406">Ion transport</keyword>
<keyword evidence="4 12" id="KW-0812">Transmembrane</keyword>
<evidence type="ECO:0000256" key="4">
    <source>
        <dbReference type="ARBA" id="ARBA00022692"/>
    </source>
</evidence>
<evidence type="ECO:0000256" key="12">
    <source>
        <dbReference type="SAM" id="Phobius"/>
    </source>
</evidence>
<sequence length="807" mass="89680">MASIKYHTFHPPVYVCDVAWSPGIIYDEYYGMSNYNLTEEIETLTPLIQSAIGVTLTDVSSADVPSVEIKLNKFSINEACQMIRNGVRLIISLTSCSNARYIEAVTNRLHILHFAIPRPLCYPKPDPSYPGMTGKMHTLWYQPDHRKIVSAFYAINKMEYVSRVLVLNFGLSDFTEKILNRSVEAFISQANFLPVYATQNFIPGYFASTASKQTGFGLPLSRIISSLNSSDIPSANHVFLVIPEDGVLETLTEERVGILISLCVTAGHIAYNQKLYGQFDSENVSCTAEPLEINQGGLFSLQSAKSLSRFYLWDTPTFFAVEVDRNGRARFVPTAVFKDEALQLTSDGDIVAAESDISGLFPNRFRNFSGQRIRVGVILEPPYAMSDDVTLTGLVHNATGMVVDIMENLKERFKFEYQLFVPPDGQYGLLGENGKFSGLLGELMAKHIDMIGSLITEYDERNGIGTYMGHASDETLAILQALPSFADEQVGLIKLLKADLVWPLIASVIGSSALFWLFDRISPYSASNTGTEERVGFIAACWGMCISSFPSEPSGRTLMIGYWFLAFIVYSVLQASLSATFTKRVISLPVTAIEDLTKDRSIIPLLINGTATVDFLKTATSKPVYREIYDRVVAQNFFTPNISAGVDALLKNPSYVLVGDYETLNYIRLVYCDRLAIINTNDKVGPKSQLTFLDTSYGISFDKYLLKMAESGILDRLKTQWWTPQKVCTKADTHFQTLTVYSVTELLISLAVTTGASIIVLVAEILWKHIKDMRGKRAEKAKSSEEGMPPNQIFVVEGQLEQPAVQP</sequence>
<feature type="domain" description="Ionotropic glutamate receptor L-glutamate and glycine-binding" evidence="14">
    <location>
        <begin position="382"/>
        <end position="445"/>
    </location>
</feature>
<dbReference type="SMART" id="SM00079">
    <property type="entry name" value="PBPe"/>
    <property type="match status" value="1"/>
</dbReference>
<evidence type="ECO:0000256" key="7">
    <source>
        <dbReference type="ARBA" id="ARBA00023136"/>
    </source>
</evidence>
<dbReference type="AlphaFoldDB" id="A0AAV2TIP6"/>
<dbReference type="SUPFAM" id="SSF53850">
    <property type="entry name" value="Periplasmic binding protein-like II"/>
    <property type="match status" value="1"/>
</dbReference>
<evidence type="ECO:0000256" key="10">
    <source>
        <dbReference type="ARBA" id="ARBA00023286"/>
    </source>
</evidence>
<dbReference type="GO" id="GO:0005886">
    <property type="term" value="C:plasma membrane"/>
    <property type="evidence" value="ECO:0007669"/>
    <property type="project" value="UniProtKB-SubCell"/>
</dbReference>
<dbReference type="InterPro" id="IPR019594">
    <property type="entry name" value="Glu/Gly-bd"/>
</dbReference>
<dbReference type="Proteomes" id="UP001497525">
    <property type="component" value="Unassembled WGS sequence"/>
</dbReference>
<dbReference type="SMART" id="SM00918">
    <property type="entry name" value="Lig_chan-Glu_bd"/>
    <property type="match status" value="1"/>
</dbReference>
<evidence type="ECO:0000313" key="16">
    <source>
        <dbReference type="Proteomes" id="UP001497525"/>
    </source>
</evidence>
<keyword evidence="3" id="KW-1003">Cell membrane</keyword>
<dbReference type="GO" id="GO:0050906">
    <property type="term" value="P:detection of stimulus involved in sensory perception"/>
    <property type="evidence" value="ECO:0007669"/>
    <property type="project" value="UniProtKB-ARBA"/>
</dbReference>
<gene>
    <name evidence="15" type="ORF">CDAUBV1_LOCUS10302</name>
</gene>
<feature type="domain" description="Ionotropic glutamate receptor C-terminal" evidence="13">
    <location>
        <begin position="372"/>
        <end position="724"/>
    </location>
</feature>
<evidence type="ECO:0000256" key="2">
    <source>
        <dbReference type="ARBA" id="ARBA00022448"/>
    </source>
</evidence>
<keyword evidence="9" id="KW-0325">Glycoprotein</keyword>
<accession>A0AAV2TIP6</accession>
<organism evidence="15 16">
    <name type="scientific">Calicophoron daubneyi</name>
    <name type="common">Rumen fluke</name>
    <name type="synonym">Paramphistomum daubneyi</name>
    <dbReference type="NCBI Taxonomy" id="300641"/>
    <lineage>
        <taxon>Eukaryota</taxon>
        <taxon>Metazoa</taxon>
        <taxon>Spiralia</taxon>
        <taxon>Lophotrochozoa</taxon>
        <taxon>Platyhelminthes</taxon>
        <taxon>Trematoda</taxon>
        <taxon>Digenea</taxon>
        <taxon>Plagiorchiida</taxon>
        <taxon>Pronocephalata</taxon>
        <taxon>Paramphistomoidea</taxon>
        <taxon>Paramphistomidae</taxon>
        <taxon>Calicophoron</taxon>
    </lineage>
</organism>
<evidence type="ECO:0000256" key="3">
    <source>
        <dbReference type="ARBA" id="ARBA00022475"/>
    </source>
</evidence>
<dbReference type="EMBL" id="CAXLJL010000290">
    <property type="protein sequence ID" value="CAL5136231.1"/>
    <property type="molecule type" value="Genomic_DNA"/>
</dbReference>
<proteinExistence type="predicted"/>
<dbReference type="GO" id="GO:0015276">
    <property type="term" value="F:ligand-gated monoatomic ion channel activity"/>
    <property type="evidence" value="ECO:0007669"/>
    <property type="project" value="InterPro"/>
</dbReference>
<dbReference type="PANTHER" id="PTHR42643">
    <property type="entry name" value="IONOTROPIC RECEPTOR 20A-RELATED"/>
    <property type="match status" value="1"/>
</dbReference>
<comment type="caution">
    <text evidence="15">The sequence shown here is derived from an EMBL/GenBank/DDBJ whole genome shotgun (WGS) entry which is preliminary data.</text>
</comment>
<protein>
    <submittedName>
        <fullName evidence="15">Uncharacterized protein</fullName>
    </submittedName>
</protein>
<comment type="subcellular location">
    <subcellularLocation>
        <location evidence="1">Cell membrane</location>
        <topology evidence="1">Multi-pass membrane protein</topology>
    </subcellularLocation>
</comment>
<evidence type="ECO:0000256" key="9">
    <source>
        <dbReference type="ARBA" id="ARBA00023180"/>
    </source>
</evidence>
<evidence type="ECO:0000256" key="6">
    <source>
        <dbReference type="ARBA" id="ARBA00023065"/>
    </source>
</evidence>
<evidence type="ECO:0000256" key="8">
    <source>
        <dbReference type="ARBA" id="ARBA00023170"/>
    </source>
</evidence>
<feature type="transmembrane region" description="Helical" evidence="12">
    <location>
        <begin position="746"/>
        <end position="767"/>
    </location>
</feature>
<dbReference type="PANTHER" id="PTHR42643:SF24">
    <property type="entry name" value="IONOTROPIC RECEPTOR 60A"/>
    <property type="match status" value="1"/>
</dbReference>
<keyword evidence="7 12" id="KW-0472">Membrane</keyword>
<dbReference type="Pfam" id="PF00060">
    <property type="entry name" value="Lig_chan"/>
    <property type="match status" value="1"/>
</dbReference>